<evidence type="ECO:0000313" key="3">
    <source>
        <dbReference type="EMBL" id="OGF57361.1"/>
    </source>
</evidence>
<evidence type="ECO:0000313" key="4">
    <source>
        <dbReference type="Proteomes" id="UP000179157"/>
    </source>
</evidence>
<dbReference type="SUPFAM" id="SSF55681">
    <property type="entry name" value="Class II aaRS and biotin synthetases"/>
    <property type="match status" value="1"/>
</dbReference>
<dbReference type="Gene3D" id="3.30.930.10">
    <property type="entry name" value="Bira Bifunctional Protein, Domain 2"/>
    <property type="match status" value="1"/>
</dbReference>
<comment type="caution">
    <text evidence="3">The sequence shown here is derived from an EMBL/GenBank/DDBJ whole genome shotgun (WGS) entry which is preliminary data.</text>
</comment>
<feature type="domain" description="BPL/LPL catalytic" evidence="2">
    <location>
        <begin position="14"/>
        <end position="193"/>
    </location>
</feature>
<dbReference type="PANTHER" id="PTHR12835:SF5">
    <property type="entry name" value="BIOTIN--PROTEIN LIGASE"/>
    <property type="match status" value="1"/>
</dbReference>
<dbReference type="STRING" id="1817864.A2Z21_02460"/>
<dbReference type="AlphaFoldDB" id="A0A1F5V379"/>
<sequence>MPLDIARLRREFQGESFFTQWIYREEVDSTMDLARELAELGAPEGTVVIAERQTEGRGRRGRGWESPVGGAWFSLLLRPSIELCRSGCISVLLAVAIARALRERYGIPVSVKWPNDLLLNHRKLGGILIELSTVGERIEWLVAGVGINVNNPVPGEARIPSISLSGALARPVELEEFFVIALRAIAQSYSTFLSEGFEPIRQDWTGLSAVCDGIWVHKGEERFEAHARGLSDLGKLIVERAGRIEELVAEEVTLSLKE</sequence>
<evidence type="ECO:0000259" key="2">
    <source>
        <dbReference type="PROSITE" id="PS51733"/>
    </source>
</evidence>
<dbReference type="InterPro" id="IPR004143">
    <property type="entry name" value="BPL_LPL_catalytic"/>
</dbReference>
<dbReference type="GO" id="GO:0004077">
    <property type="term" value="F:biotin--[biotin carboxyl-carrier protein] ligase activity"/>
    <property type="evidence" value="ECO:0007669"/>
    <property type="project" value="InterPro"/>
</dbReference>
<evidence type="ECO:0000256" key="1">
    <source>
        <dbReference type="ARBA" id="ARBA00022598"/>
    </source>
</evidence>
<dbReference type="Proteomes" id="UP000179157">
    <property type="component" value="Unassembled WGS sequence"/>
</dbReference>
<dbReference type="EMBL" id="MFGX01000014">
    <property type="protein sequence ID" value="OGF57361.1"/>
    <property type="molecule type" value="Genomic_DNA"/>
</dbReference>
<accession>A0A1F5V379</accession>
<dbReference type="GO" id="GO:0005737">
    <property type="term" value="C:cytoplasm"/>
    <property type="evidence" value="ECO:0007669"/>
    <property type="project" value="TreeGrafter"/>
</dbReference>
<dbReference type="InterPro" id="IPR004408">
    <property type="entry name" value="Biotin_CoA_COase_ligase"/>
</dbReference>
<dbReference type="CDD" id="cd16442">
    <property type="entry name" value="BPL"/>
    <property type="match status" value="1"/>
</dbReference>
<name>A0A1F5V379_FRAXR</name>
<organism evidence="3 4">
    <name type="scientific">Fraserbacteria sp. (strain RBG_16_55_9)</name>
    <dbReference type="NCBI Taxonomy" id="1817864"/>
    <lineage>
        <taxon>Bacteria</taxon>
        <taxon>Candidatus Fraseribacteriota</taxon>
    </lineage>
</organism>
<protein>
    <submittedName>
        <fullName evidence="3">Biotin--[acetyl-CoA-carboxylase] ligase</fullName>
    </submittedName>
</protein>
<dbReference type="PANTHER" id="PTHR12835">
    <property type="entry name" value="BIOTIN PROTEIN LIGASE"/>
    <property type="match status" value="1"/>
</dbReference>
<proteinExistence type="predicted"/>
<dbReference type="Pfam" id="PF03099">
    <property type="entry name" value="BPL_LplA_LipB"/>
    <property type="match status" value="1"/>
</dbReference>
<dbReference type="PROSITE" id="PS51733">
    <property type="entry name" value="BPL_LPL_CATALYTIC"/>
    <property type="match status" value="1"/>
</dbReference>
<keyword evidence="1 3" id="KW-0436">Ligase</keyword>
<dbReference type="InterPro" id="IPR045864">
    <property type="entry name" value="aa-tRNA-synth_II/BPL/LPL"/>
</dbReference>
<dbReference type="NCBIfam" id="TIGR00121">
    <property type="entry name" value="birA_ligase"/>
    <property type="match status" value="1"/>
</dbReference>
<gene>
    <name evidence="3" type="ORF">A2Z21_02460</name>
</gene>
<reference evidence="3 4" key="1">
    <citation type="journal article" date="2016" name="Nat. Commun.">
        <title>Thousands of microbial genomes shed light on interconnected biogeochemical processes in an aquifer system.</title>
        <authorList>
            <person name="Anantharaman K."/>
            <person name="Brown C.T."/>
            <person name="Hug L.A."/>
            <person name="Sharon I."/>
            <person name="Castelle C.J."/>
            <person name="Probst A.J."/>
            <person name="Thomas B.C."/>
            <person name="Singh A."/>
            <person name="Wilkins M.J."/>
            <person name="Karaoz U."/>
            <person name="Brodie E.L."/>
            <person name="Williams K.H."/>
            <person name="Hubbard S.S."/>
            <person name="Banfield J.F."/>
        </authorList>
    </citation>
    <scope>NUCLEOTIDE SEQUENCE [LARGE SCALE GENOMIC DNA]</scope>
    <source>
        <strain evidence="4">RBG_16_55_9</strain>
    </source>
</reference>